<dbReference type="AlphaFoldDB" id="A0A5C7ASF9"/>
<name>A0A5C7ASF9_9FLAO</name>
<evidence type="ECO:0000256" key="5">
    <source>
        <dbReference type="PIRSR" id="PIRSR001430-1"/>
    </source>
</evidence>
<evidence type="ECO:0000256" key="6">
    <source>
        <dbReference type="PIRSR" id="PIRSR001430-2"/>
    </source>
</evidence>
<evidence type="ECO:0000313" key="10">
    <source>
        <dbReference type="Proteomes" id="UP000321790"/>
    </source>
</evidence>
<comment type="subunit">
    <text evidence="4">Homodimer.</text>
</comment>
<keyword evidence="10" id="KW-1185">Reference proteome</keyword>
<reference evidence="10" key="1">
    <citation type="submission" date="2019-08" db="EMBL/GenBank/DDBJ databases">
        <title>Seonamhaeicola sediminis sp. nov., isolated from marine sediment.</title>
        <authorList>
            <person name="Cao W.R."/>
        </authorList>
    </citation>
    <scope>NUCLEOTIDE SEQUENCE [LARGE SCALE GENOMIC DNA]</scope>
    <source>
        <strain evidence="10">Gy8</strain>
    </source>
</reference>
<organism evidence="9 10">
    <name type="scientific">Seonamhaeicola algicola</name>
    <dbReference type="NCBI Taxonomy" id="1719036"/>
    <lineage>
        <taxon>Bacteria</taxon>
        <taxon>Pseudomonadati</taxon>
        <taxon>Bacteroidota</taxon>
        <taxon>Flavobacteriia</taxon>
        <taxon>Flavobacteriales</taxon>
        <taxon>Flavobacteriaceae</taxon>
    </lineage>
</organism>
<evidence type="ECO:0000256" key="4">
    <source>
        <dbReference type="HAMAP-Rule" id="MF_00171"/>
    </source>
</evidence>
<protein>
    <recommendedName>
        <fullName evidence="4">tRNA pseudouridine synthase A</fullName>
        <ecNumber evidence="4">5.4.99.12</ecNumber>
    </recommendedName>
    <alternativeName>
        <fullName evidence="4">tRNA pseudouridine(38-40) synthase</fullName>
    </alternativeName>
    <alternativeName>
        <fullName evidence="4">tRNA pseudouridylate synthase I</fullName>
    </alternativeName>
    <alternativeName>
        <fullName evidence="4">tRNA-uridine isomerase I</fullName>
    </alternativeName>
</protein>
<keyword evidence="2 4" id="KW-0819">tRNA processing</keyword>
<dbReference type="Pfam" id="PF01416">
    <property type="entry name" value="PseudoU_synth_1"/>
    <property type="match status" value="1"/>
</dbReference>
<evidence type="ECO:0000256" key="2">
    <source>
        <dbReference type="ARBA" id="ARBA00022694"/>
    </source>
</evidence>
<dbReference type="InterPro" id="IPR020097">
    <property type="entry name" value="PsdUridine_synth_TruA_a/b_dom"/>
</dbReference>
<dbReference type="Gene3D" id="3.30.70.580">
    <property type="entry name" value="Pseudouridine synthase I, catalytic domain, N-terminal subdomain"/>
    <property type="match status" value="1"/>
</dbReference>
<dbReference type="InterPro" id="IPR020103">
    <property type="entry name" value="PsdUridine_synth_cat_dom_sf"/>
</dbReference>
<evidence type="ECO:0000256" key="7">
    <source>
        <dbReference type="RuleBase" id="RU003792"/>
    </source>
</evidence>
<feature type="active site" description="Nucleophile" evidence="4 5">
    <location>
        <position position="59"/>
    </location>
</feature>
<evidence type="ECO:0000259" key="8">
    <source>
        <dbReference type="Pfam" id="PF01416"/>
    </source>
</evidence>
<keyword evidence="3 4" id="KW-0413">Isomerase</keyword>
<dbReference type="EC" id="5.4.99.12" evidence="4"/>
<feature type="domain" description="Pseudouridine synthase I TruA alpha/beta" evidence="8">
    <location>
        <begin position="152"/>
        <end position="262"/>
    </location>
</feature>
<dbReference type="SUPFAM" id="SSF55120">
    <property type="entry name" value="Pseudouridine synthase"/>
    <property type="match status" value="1"/>
</dbReference>
<evidence type="ECO:0000256" key="3">
    <source>
        <dbReference type="ARBA" id="ARBA00023235"/>
    </source>
</evidence>
<dbReference type="Gene3D" id="3.30.70.660">
    <property type="entry name" value="Pseudouridine synthase I, catalytic domain, C-terminal subdomain"/>
    <property type="match status" value="1"/>
</dbReference>
<dbReference type="GO" id="GO:0003723">
    <property type="term" value="F:RNA binding"/>
    <property type="evidence" value="ECO:0007669"/>
    <property type="project" value="InterPro"/>
</dbReference>
<dbReference type="InterPro" id="IPR001406">
    <property type="entry name" value="PsdUridine_synth_TruA"/>
</dbReference>
<dbReference type="OrthoDB" id="9811823at2"/>
<dbReference type="GO" id="GO:0031119">
    <property type="term" value="P:tRNA pseudouridine synthesis"/>
    <property type="evidence" value="ECO:0007669"/>
    <property type="project" value="UniProtKB-UniRule"/>
</dbReference>
<dbReference type="InterPro" id="IPR020095">
    <property type="entry name" value="PsdUridine_synth_TruA_C"/>
</dbReference>
<dbReference type="RefSeq" id="WP_147133006.1">
    <property type="nucleotide sequence ID" value="NZ_VOSC01000019.1"/>
</dbReference>
<dbReference type="PANTHER" id="PTHR11142:SF0">
    <property type="entry name" value="TRNA PSEUDOURIDINE SYNTHASE-LIKE 1"/>
    <property type="match status" value="1"/>
</dbReference>
<proteinExistence type="inferred from homology"/>
<gene>
    <name evidence="4" type="primary">truA</name>
    <name evidence="9" type="ORF">FUA26_06005</name>
</gene>
<dbReference type="GO" id="GO:0160147">
    <property type="term" value="F:tRNA pseudouridine(38-40) synthase activity"/>
    <property type="evidence" value="ECO:0007669"/>
    <property type="project" value="UniProtKB-EC"/>
</dbReference>
<dbReference type="PANTHER" id="PTHR11142">
    <property type="entry name" value="PSEUDOURIDYLATE SYNTHASE"/>
    <property type="match status" value="1"/>
</dbReference>
<sequence>MQFQPKKYYYLINFQYLGYRFHGWQKQPNVKTLHLMVDRTLNYILEGKYFKTLVSGRTDAMVSAENATFELFLQHEIEDLDAFLNLFNYNLPQDIRALAIKEVDAKFNIINHPKTKEYLYLFTYGEKCHPFCAPIMTTILNNLDIEIMAQGAKLFEGEHNFKSYCYKPTDNGIYTRTIETCELVENTIYTANYFPEKSYMLRVRGKGFMRNQIRLMMGTLFDLGKGILTLQDIEHSLQPHVYVKMTYIAPASGLILNTVEFN</sequence>
<dbReference type="Proteomes" id="UP000321790">
    <property type="component" value="Unassembled WGS sequence"/>
</dbReference>
<comment type="caution">
    <text evidence="9">The sequence shown here is derived from an EMBL/GenBank/DDBJ whole genome shotgun (WGS) entry which is preliminary data.</text>
</comment>
<feature type="binding site" evidence="4 6">
    <location>
        <position position="118"/>
    </location>
    <ligand>
        <name>substrate</name>
    </ligand>
</feature>
<dbReference type="HAMAP" id="MF_00171">
    <property type="entry name" value="TruA"/>
    <property type="match status" value="1"/>
</dbReference>
<evidence type="ECO:0000256" key="1">
    <source>
        <dbReference type="ARBA" id="ARBA00009375"/>
    </source>
</evidence>
<dbReference type="EMBL" id="VOSC01000019">
    <property type="protein sequence ID" value="TXE11620.1"/>
    <property type="molecule type" value="Genomic_DNA"/>
</dbReference>
<evidence type="ECO:0000313" key="9">
    <source>
        <dbReference type="EMBL" id="TXE11620.1"/>
    </source>
</evidence>
<dbReference type="PIRSF" id="PIRSF001430">
    <property type="entry name" value="tRNA_psdUrid_synth"/>
    <property type="match status" value="1"/>
</dbReference>
<comment type="similarity">
    <text evidence="1 4 7">Belongs to the tRNA pseudouridine synthase TruA family.</text>
</comment>
<comment type="caution">
    <text evidence="4">Lacks conserved residue(s) required for the propagation of feature annotation.</text>
</comment>
<comment type="function">
    <text evidence="4">Formation of pseudouridine at positions 38, 39 and 40 in the anticodon stem and loop of transfer RNAs.</text>
</comment>
<dbReference type="InterPro" id="IPR020094">
    <property type="entry name" value="TruA/RsuA/RluB/E/F_N"/>
</dbReference>
<comment type="catalytic activity">
    <reaction evidence="4 7">
        <text>uridine(38/39/40) in tRNA = pseudouridine(38/39/40) in tRNA</text>
        <dbReference type="Rhea" id="RHEA:22376"/>
        <dbReference type="Rhea" id="RHEA-COMP:10085"/>
        <dbReference type="Rhea" id="RHEA-COMP:10087"/>
        <dbReference type="ChEBI" id="CHEBI:65314"/>
        <dbReference type="ChEBI" id="CHEBI:65315"/>
        <dbReference type="EC" id="5.4.99.12"/>
    </reaction>
</comment>
<accession>A0A5C7ASF9</accession>